<sequence>MRQKLTGGCLCKSIRYEVDEVFDSGYCHCSMCRKLSGAPVLVWGVVKAPYFRLVKGTPTEYASSENGIRGFCPTCGSQLFYRNKVSDDIEINLGTLDNPELVEPKVHVFTDNQLSWFQLSDSLPRYQDNVIPDPEYRSGNSQ</sequence>
<name>A0A0V7ZYU8_9CYAN</name>
<evidence type="ECO:0000256" key="4">
    <source>
        <dbReference type="ARBA" id="ARBA00023239"/>
    </source>
</evidence>
<dbReference type="OrthoDB" id="4188830at2"/>
<evidence type="ECO:0000313" key="6">
    <source>
        <dbReference type="EMBL" id="KST69748.1"/>
    </source>
</evidence>
<dbReference type="GO" id="GO:0016846">
    <property type="term" value="F:carbon-sulfur lyase activity"/>
    <property type="evidence" value="ECO:0007669"/>
    <property type="project" value="InterPro"/>
</dbReference>
<dbReference type="RefSeq" id="WP_063800735.1">
    <property type="nucleotide sequence ID" value="NZ_LMTZ01000013.1"/>
</dbReference>
<dbReference type="Proteomes" id="UP000053372">
    <property type="component" value="Unassembled WGS sequence"/>
</dbReference>
<gene>
    <name evidence="6" type="ORF">BC008_35895</name>
</gene>
<dbReference type="PANTHER" id="PTHR33337:SF40">
    <property type="entry name" value="CENP-V_GFA DOMAIN-CONTAINING PROTEIN-RELATED"/>
    <property type="match status" value="1"/>
</dbReference>
<proteinExistence type="inferred from homology"/>
<dbReference type="InterPro" id="IPR011057">
    <property type="entry name" value="Mss4-like_sf"/>
</dbReference>
<feature type="domain" description="CENP-V/GFA" evidence="5">
    <location>
        <begin position="5"/>
        <end position="118"/>
    </location>
</feature>
<protein>
    <recommendedName>
        <fullName evidence="5">CENP-V/GFA domain-containing protein</fullName>
    </recommendedName>
</protein>
<dbReference type="GO" id="GO:0046872">
    <property type="term" value="F:metal ion binding"/>
    <property type="evidence" value="ECO:0007669"/>
    <property type="project" value="UniProtKB-KW"/>
</dbReference>
<dbReference type="Pfam" id="PF04828">
    <property type="entry name" value="GFA"/>
    <property type="match status" value="1"/>
</dbReference>
<reference evidence="6 7" key="1">
    <citation type="journal article" date="2015" name="Genome Announc.">
        <title>Draft Genome of the Euendolithic (true boring) Cyanobacterium Mastigocoleus testarum strain BC008.</title>
        <authorList>
            <person name="Guida B.S."/>
            <person name="Garcia-Pichel F."/>
        </authorList>
    </citation>
    <scope>NUCLEOTIDE SEQUENCE [LARGE SCALE GENOMIC DNA]</scope>
    <source>
        <strain evidence="6 7">BC008</strain>
    </source>
</reference>
<evidence type="ECO:0000259" key="5">
    <source>
        <dbReference type="PROSITE" id="PS51891"/>
    </source>
</evidence>
<keyword evidence="4" id="KW-0456">Lyase</keyword>
<dbReference type="AlphaFoldDB" id="A0A0V7ZYU8"/>
<comment type="caution">
    <text evidence="6">The sequence shown here is derived from an EMBL/GenBank/DDBJ whole genome shotgun (WGS) entry which is preliminary data.</text>
</comment>
<evidence type="ECO:0000256" key="1">
    <source>
        <dbReference type="ARBA" id="ARBA00005495"/>
    </source>
</evidence>
<keyword evidence="3" id="KW-0862">Zinc</keyword>
<dbReference type="SUPFAM" id="SSF51316">
    <property type="entry name" value="Mss4-like"/>
    <property type="match status" value="1"/>
</dbReference>
<dbReference type="PROSITE" id="PS51891">
    <property type="entry name" value="CENP_V_GFA"/>
    <property type="match status" value="1"/>
</dbReference>
<dbReference type="PANTHER" id="PTHR33337">
    <property type="entry name" value="GFA DOMAIN-CONTAINING PROTEIN"/>
    <property type="match status" value="1"/>
</dbReference>
<comment type="similarity">
    <text evidence="1">Belongs to the Gfa family.</text>
</comment>
<evidence type="ECO:0000313" key="7">
    <source>
        <dbReference type="Proteomes" id="UP000053372"/>
    </source>
</evidence>
<dbReference type="InterPro" id="IPR006913">
    <property type="entry name" value="CENP-V/GFA"/>
</dbReference>
<accession>A0A0V7ZYU8</accession>
<dbReference type="Gene3D" id="3.90.1590.10">
    <property type="entry name" value="glutathione-dependent formaldehyde- activating enzyme (gfa)"/>
    <property type="match status" value="1"/>
</dbReference>
<organism evidence="6 7">
    <name type="scientific">Mastigocoleus testarum BC008</name>
    <dbReference type="NCBI Taxonomy" id="371196"/>
    <lineage>
        <taxon>Bacteria</taxon>
        <taxon>Bacillati</taxon>
        <taxon>Cyanobacteriota</taxon>
        <taxon>Cyanophyceae</taxon>
        <taxon>Nostocales</taxon>
        <taxon>Hapalosiphonaceae</taxon>
        <taxon>Mastigocoleus</taxon>
    </lineage>
</organism>
<dbReference type="EMBL" id="LMTZ01000013">
    <property type="protein sequence ID" value="KST69748.1"/>
    <property type="molecule type" value="Genomic_DNA"/>
</dbReference>
<keyword evidence="2" id="KW-0479">Metal-binding</keyword>
<evidence type="ECO:0000256" key="2">
    <source>
        <dbReference type="ARBA" id="ARBA00022723"/>
    </source>
</evidence>
<keyword evidence="7" id="KW-1185">Reference proteome</keyword>
<evidence type="ECO:0000256" key="3">
    <source>
        <dbReference type="ARBA" id="ARBA00022833"/>
    </source>
</evidence>